<dbReference type="EMBL" id="JBHRSF010000016">
    <property type="protein sequence ID" value="MFC2995140.1"/>
    <property type="molecule type" value="Genomic_DNA"/>
</dbReference>
<gene>
    <name evidence="2" type="ORF">ACFODO_05325</name>
    <name evidence="3" type="ORF">ACFODO_07615</name>
</gene>
<sequence>MNSLSFLKNELIQTIEQHPKNAMKIAIQQVENALIEEALIICRGNITRTAKTLGINRATLQRRLKKGSCNEHSNRKIE</sequence>
<organism evidence="2 4">
    <name type="scientific">Acinetobacter sichuanensis</name>
    <dbReference type="NCBI Taxonomy" id="2136183"/>
    <lineage>
        <taxon>Bacteria</taxon>
        <taxon>Pseudomonadati</taxon>
        <taxon>Pseudomonadota</taxon>
        <taxon>Gammaproteobacteria</taxon>
        <taxon>Moraxellales</taxon>
        <taxon>Moraxellaceae</taxon>
        <taxon>Acinetobacter</taxon>
    </lineage>
</organism>
<comment type="caution">
    <text evidence="2">The sequence shown here is derived from an EMBL/GenBank/DDBJ whole genome shotgun (WGS) entry which is preliminary data.</text>
</comment>
<evidence type="ECO:0000313" key="4">
    <source>
        <dbReference type="Proteomes" id="UP001595455"/>
    </source>
</evidence>
<dbReference type="PRINTS" id="PR01590">
    <property type="entry name" value="HTHFIS"/>
</dbReference>
<accession>A0ABV7BEU3</accession>
<reference evidence="4" key="2">
    <citation type="journal article" date="2019" name="Int. J. Syst. Evol. Microbiol.">
        <title>The Global Catalogue of Microorganisms (GCM) 10K type strain sequencing project: providing services to taxonomists for standard genome sequencing and annotation.</title>
        <authorList>
            <consortium name="The Broad Institute Genomics Platform"/>
            <consortium name="The Broad Institute Genome Sequencing Center for Infectious Disease"/>
            <person name="Wu L."/>
            <person name="Ma J."/>
        </authorList>
    </citation>
    <scope>NUCLEOTIDE SEQUENCE [LARGE SCALE GENOMIC DNA]</scope>
    <source>
        <strain evidence="4">KCTC 62575</strain>
    </source>
</reference>
<reference evidence="2" key="1">
    <citation type="journal article" date="2014" name="Int. J. Syst. Evol. Microbiol.">
        <title>Complete genome of a new Firmicutes species belonging to the dominant human colonic microbiota ('Ruminococcus bicirculans') reveals two chromosomes and a selective capacity to utilize plant glucans.</title>
        <authorList>
            <consortium name="NISC Comparative Sequencing Program"/>
            <person name="Wegmann U."/>
            <person name="Louis P."/>
            <person name="Goesmann A."/>
            <person name="Henrissat B."/>
            <person name="Duncan S.H."/>
            <person name="Flint H.J."/>
        </authorList>
    </citation>
    <scope>NUCLEOTIDE SEQUENCE</scope>
    <source>
        <strain evidence="2">KCTC 62575</strain>
    </source>
</reference>
<feature type="domain" description="DNA binding HTH" evidence="1">
    <location>
        <begin position="28"/>
        <end position="66"/>
    </location>
</feature>
<evidence type="ECO:0000313" key="2">
    <source>
        <dbReference type="EMBL" id="MFC2994705.1"/>
    </source>
</evidence>
<dbReference type="SUPFAM" id="SSF46689">
    <property type="entry name" value="Homeodomain-like"/>
    <property type="match status" value="1"/>
</dbReference>
<evidence type="ECO:0000259" key="1">
    <source>
        <dbReference type="Pfam" id="PF02954"/>
    </source>
</evidence>
<protein>
    <submittedName>
        <fullName evidence="2">Helix-turn-helix domain-containing protein</fullName>
    </submittedName>
</protein>
<dbReference type="Pfam" id="PF02954">
    <property type="entry name" value="HTH_8"/>
    <property type="match status" value="1"/>
</dbReference>
<reference evidence="2" key="3">
    <citation type="submission" date="2024-09" db="EMBL/GenBank/DDBJ databases">
        <authorList>
            <person name="Sun Q."/>
            <person name="Mori K."/>
        </authorList>
    </citation>
    <scope>NUCLEOTIDE SEQUENCE</scope>
    <source>
        <strain evidence="2">KCTC 62575</strain>
    </source>
</reference>
<dbReference type="InterPro" id="IPR009057">
    <property type="entry name" value="Homeodomain-like_sf"/>
</dbReference>
<dbReference type="RefSeq" id="WP_308977710.1">
    <property type="nucleotide sequence ID" value="NZ_JAVIDQ010000001.1"/>
</dbReference>
<proteinExistence type="predicted"/>
<name>A0ABV7BEU3_9GAMM</name>
<dbReference type="EMBL" id="JBHRSF010000008">
    <property type="protein sequence ID" value="MFC2994705.1"/>
    <property type="molecule type" value="Genomic_DNA"/>
</dbReference>
<dbReference type="InterPro" id="IPR002197">
    <property type="entry name" value="HTH_Fis"/>
</dbReference>
<dbReference type="Gene3D" id="1.10.10.60">
    <property type="entry name" value="Homeodomain-like"/>
    <property type="match status" value="1"/>
</dbReference>
<dbReference type="Proteomes" id="UP001595455">
    <property type="component" value="Unassembled WGS sequence"/>
</dbReference>
<evidence type="ECO:0000313" key="3">
    <source>
        <dbReference type="EMBL" id="MFC2995140.1"/>
    </source>
</evidence>
<keyword evidence="4" id="KW-1185">Reference proteome</keyword>